<dbReference type="Pfam" id="PF10023">
    <property type="entry name" value="Aminopep"/>
    <property type="match status" value="1"/>
</dbReference>
<dbReference type="GO" id="GO:0004177">
    <property type="term" value="F:aminopeptidase activity"/>
    <property type="evidence" value="ECO:0007669"/>
    <property type="project" value="UniProtKB-KW"/>
</dbReference>
<evidence type="ECO:0000313" key="1">
    <source>
        <dbReference type="EMBL" id="MDN4166253.1"/>
    </source>
</evidence>
<comment type="caution">
    <text evidence="1">The sequence shown here is derived from an EMBL/GenBank/DDBJ whole genome shotgun (WGS) entry which is preliminary data.</text>
</comment>
<evidence type="ECO:0000313" key="2">
    <source>
        <dbReference type="Proteomes" id="UP001168552"/>
    </source>
</evidence>
<dbReference type="InterPro" id="IPR014553">
    <property type="entry name" value="Aminopept"/>
</dbReference>
<dbReference type="EMBL" id="JAUHJS010000006">
    <property type="protein sequence ID" value="MDN4166253.1"/>
    <property type="molecule type" value="Genomic_DNA"/>
</dbReference>
<keyword evidence="1" id="KW-0645">Protease</keyword>
<dbReference type="EC" id="3.4.11.-" evidence="1"/>
<dbReference type="Proteomes" id="UP001168552">
    <property type="component" value="Unassembled WGS sequence"/>
</dbReference>
<dbReference type="RefSeq" id="WP_320004790.1">
    <property type="nucleotide sequence ID" value="NZ_JAUHJS010000006.1"/>
</dbReference>
<keyword evidence="2" id="KW-1185">Reference proteome</keyword>
<organism evidence="1 2">
    <name type="scientific">Shiella aurantiaca</name>
    <dbReference type="NCBI Taxonomy" id="3058365"/>
    <lineage>
        <taxon>Bacteria</taxon>
        <taxon>Pseudomonadati</taxon>
        <taxon>Bacteroidota</taxon>
        <taxon>Cytophagia</taxon>
        <taxon>Cytophagales</taxon>
        <taxon>Shiellaceae</taxon>
        <taxon>Shiella</taxon>
    </lineage>
</organism>
<gene>
    <name evidence="1" type="ORF">QWY31_12125</name>
</gene>
<proteinExistence type="predicted"/>
<reference evidence="1" key="1">
    <citation type="submission" date="2023-06" db="EMBL/GenBank/DDBJ databases">
        <title>Cytophagales bacterium Strain LB-30, isolated from soil.</title>
        <authorList>
            <person name="Liu B."/>
        </authorList>
    </citation>
    <scope>NUCLEOTIDE SEQUENCE</scope>
    <source>
        <strain evidence="1">LB-30</strain>
    </source>
</reference>
<keyword evidence="1" id="KW-0031">Aminopeptidase</keyword>
<keyword evidence="1" id="KW-0378">Hydrolase</keyword>
<sequence>MIKKILYALLLLLIAGLIWQYELVGYGLAQAKGQLTIVWNSRPIEEVLADSTVADSVKQRLLYIQDIRQYATDSLGILPSENYTTFFDQQGKPSLWVVTACQPYALEPKQWWFPILGSFPYKGFFEEEKAQKEMEALEAEGWEVRMGTVSGWSTLGWLKDPILSSMLFRGDGSLAELIIHELTHGTLYVKDSVDFNENLASFVGEIGAERFLAYYFGPNSPELEKYKNRGKDSEVITQYILRSTQQLDSLYKSFPADMAVEMKQQRKEAAINRFIEGLSILSLAIPSERIEYLKQNPPNNAFFMSYVRYNGKKVDLEKVFYEQFGGDFHRFFSYYKEKYPSTL</sequence>
<protein>
    <submittedName>
        <fullName evidence="1">Aminopeptidase</fullName>
        <ecNumber evidence="1">3.4.11.-</ecNumber>
    </submittedName>
</protein>
<accession>A0ABT8F783</accession>
<name>A0ABT8F783_9BACT</name>